<dbReference type="Pfam" id="PF20669">
    <property type="entry name" value="Exo70_N"/>
    <property type="match status" value="1"/>
</dbReference>
<evidence type="ECO:0000256" key="3">
    <source>
        <dbReference type="RuleBase" id="RU365026"/>
    </source>
</evidence>
<accession>A0A059CZW2</accession>
<dbReference type="InterPro" id="IPR004140">
    <property type="entry name" value="Exo70"/>
</dbReference>
<evidence type="ECO:0000256" key="1">
    <source>
        <dbReference type="ARBA" id="ARBA00006756"/>
    </source>
</evidence>
<dbReference type="Gramene" id="KCW83721">
    <property type="protein sequence ID" value="KCW83721"/>
    <property type="gene ID" value="EUGRSUZ_B00596"/>
</dbReference>
<evidence type="ECO:0000259" key="4">
    <source>
        <dbReference type="Pfam" id="PF03081"/>
    </source>
</evidence>
<dbReference type="EMBL" id="KK198754">
    <property type="protein sequence ID" value="KCW83721.1"/>
    <property type="molecule type" value="Genomic_DNA"/>
</dbReference>
<dbReference type="GO" id="GO:0005546">
    <property type="term" value="F:phosphatidylinositol-4,5-bisphosphate binding"/>
    <property type="evidence" value="ECO:0007669"/>
    <property type="project" value="InterPro"/>
</dbReference>
<dbReference type="PANTHER" id="PTHR12542">
    <property type="entry name" value="EXOCYST COMPLEX PROTEIN EXO70"/>
    <property type="match status" value="1"/>
</dbReference>
<keyword evidence="3" id="KW-0653">Protein transport</keyword>
<dbReference type="GO" id="GO:0015031">
    <property type="term" value="P:protein transport"/>
    <property type="evidence" value="ECO:0007669"/>
    <property type="project" value="UniProtKB-KW"/>
</dbReference>
<dbReference type="GO" id="GO:0006887">
    <property type="term" value="P:exocytosis"/>
    <property type="evidence" value="ECO:0000318"/>
    <property type="project" value="GO_Central"/>
</dbReference>
<dbReference type="FunCoup" id="A0A059CZW2">
    <property type="interactions" value="2275"/>
</dbReference>
<proteinExistence type="inferred from homology"/>
<dbReference type="GO" id="GO:0000145">
    <property type="term" value="C:exocyst"/>
    <property type="evidence" value="ECO:0000318"/>
    <property type="project" value="GO_Central"/>
</dbReference>
<dbReference type="Pfam" id="PF03081">
    <property type="entry name" value="Exo70_C"/>
    <property type="match status" value="1"/>
</dbReference>
<keyword evidence="3" id="KW-0268">Exocytosis</keyword>
<organism evidence="5">
    <name type="scientific">Eucalyptus grandis</name>
    <name type="common">Flooded gum</name>
    <dbReference type="NCBI Taxonomy" id="71139"/>
    <lineage>
        <taxon>Eukaryota</taxon>
        <taxon>Viridiplantae</taxon>
        <taxon>Streptophyta</taxon>
        <taxon>Embryophyta</taxon>
        <taxon>Tracheophyta</taxon>
        <taxon>Spermatophyta</taxon>
        <taxon>Magnoliopsida</taxon>
        <taxon>eudicotyledons</taxon>
        <taxon>Gunneridae</taxon>
        <taxon>Pentapetalae</taxon>
        <taxon>rosids</taxon>
        <taxon>malvids</taxon>
        <taxon>Myrtales</taxon>
        <taxon>Myrtaceae</taxon>
        <taxon>Myrtoideae</taxon>
        <taxon>Eucalypteae</taxon>
        <taxon>Eucalyptus</taxon>
    </lineage>
</organism>
<evidence type="ECO:0000313" key="5">
    <source>
        <dbReference type="EMBL" id="KCW83721.1"/>
    </source>
</evidence>
<gene>
    <name evidence="5" type="ORF">EUGRSUZ_B00596</name>
</gene>
<evidence type="ECO:0000256" key="2">
    <source>
        <dbReference type="ARBA" id="ARBA00022448"/>
    </source>
</evidence>
<dbReference type="InterPro" id="IPR016159">
    <property type="entry name" value="Cullin_repeat-like_dom_sf"/>
</dbReference>
<dbReference type="SUPFAM" id="SSF74788">
    <property type="entry name" value="Cullin repeat-like"/>
    <property type="match status" value="1"/>
</dbReference>
<dbReference type="InParanoid" id="A0A059CZW2"/>
<dbReference type="AlphaFoldDB" id="A0A059CZW2"/>
<sequence length="644" mass="74100">MGDCEPTLVNHEMEHHIVAAAQHLIMALRASTNLNIDDMRSFLSNVEARLSTKSTPIESRGGPLMDMEEQLRQCEIVIMRWEANQSLIWDSSSEETSEYMNAAAEIQKLVENLESVSPIRNGKQKELLLRAQNILQRAMSRLTEELRHILVWYKEYHEPRYMSCRSFVEDVVYDESFASIEDEAAELTSHAEDGGSASAERRVSLIRPDMVPALKSIAQVMFSSKYDQEFCQAYVSIRKEALHEYLVILKMEQLTIEDTLRMDWDKMSNEIKKWAWAMRIIVRVYLASEKHLCNEVLGEFGSVNSETFVEITKASMLLFLNFGEAIIMSPRQPEKLFRVLDMYEVLAELCNYVDALYSEYAGASFRIEFHDLLASVGDYARGTFAEFRNRVALDRSQKPFGGGGIHPLTKYAMNYIKVLSAYRGPLNLLLCDREVKCLEPCLGIDNEEECSADSSCALAVHLRSLVSVLESNLIEKSKLFKDTSIQHIFLMNNIHYMVQKIKDSDLRRYFGDEWIRKHIGKYQQHATSYLRATWSSALSLLKDGGNQALSFCKPTFRERCKAFCLAFEEVYKCQTRWIIRDPQLRSDMQIATTQKVIHAYRTFLGVNLGSIGEKYIKYTADDMENYILDLFEGSPKSLPHPWKK</sequence>
<name>A0A059CZW2_EUCGR</name>
<dbReference type="eggNOG" id="KOG2344">
    <property type="taxonomic scope" value="Eukaryota"/>
</dbReference>
<comment type="function">
    <text evidence="3">Component of the exocyst complex.</text>
</comment>
<protein>
    <recommendedName>
        <fullName evidence="3">Exocyst subunit Exo70 family protein</fullName>
    </recommendedName>
</protein>
<feature type="domain" description="Exocyst complex subunit Exo70 C-terminal" evidence="4">
    <location>
        <begin position="272"/>
        <end position="629"/>
    </location>
</feature>
<keyword evidence="2 3" id="KW-0813">Transport</keyword>
<dbReference type="PANTHER" id="PTHR12542:SF92">
    <property type="entry name" value="EXOCYST COMPLEX COMPONENT EXO70E2"/>
    <property type="match status" value="1"/>
</dbReference>
<dbReference type="InterPro" id="IPR046364">
    <property type="entry name" value="Exo70_C"/>
</dbReference>
<dbReference type="OMA" id="SYERITW"/>
<comment type="similarity">
    <text evidence="1 3">Belongs to the EXO70 family.</text>
</comment>
<dbReference type="STRING" id="71139.A0A059CZW2"/>
<dbReference type="KEGG" id="egr:104420579"/>
<reference evidence="5" key="1">
    <citation type="submission" date="2013-07" db="EMBL/GenBank/DDBJ databases">
        <title>The genome of Eucalyptus grandis.</title>
        <authorList>
            <person name="Schmutz J."/>
            <person name="Hayes R."/>
            <person name="Myburg A."/>
            <person name="Tuskan G."/>
            <person name="Grattapaglia D."/>
            <person name="Rokhsar D.S."/>
        </authorList>
    </citation>
    <scope>NUCLEOTIDE SEQUENCE</scope>
    <source>
        <tissue evidence="5">Leaf extractions</tissue>
    </source>
</reference>
<dbReference type="OrthoDB" id="1922221at2759"/>
<dbReference type="Gene3D" id="1.20.1280.170">
    <property type="entry name" value="Exocyst complex component Exo70"/>
    <property type="match status" value="1"/>
</dbReference>